<feature type="region of interest" description="Disordered" evidence="1">
    <location>
        <begin position="276"/>
        <end position="314"/>
    </location>
</feature>
<name>A0A087AN02_9BIFI</name>
<dbReference type="eggNOG" id="ENOG5032K3E">
    <property type="taxonomic scope" value="Bacteria"/>
</dbReference>
<dbReference type="STRING" id="1688.BCUN_2177"/>
<evidence type="ECO:0000313" key="2">
    <source>
        <dbReference type="EMBL" id="KFI60152.1"/>
    </source>
</evidence>
<dbReference type="OrthoDB" id="3238275at2"/>
<proteinExistence type="predicted"/>
<comment type="caution">
    <text evidence="2">The sequence shown here is derived from an EMBL/GenBank/DDBJ whole genome shotgun (WGS) entry which is preliminary data.</text>
</comment>
<dbReference type="AlphaFoldDB" id="A0A087AN02"/>
<keyword evidence="3" id="KW-1185">Reference proteome</keyword>
<evidence type="ECO:0000313" key="3">
    <source>
        <dbReference type="Proteomes" id="UP000029067"/>
    </source>
</evidence>
<dbReference type="EMBL" id="JGYV01000023">
    <property type="protein sequence ID" value="KFI60152.1"/>
    <property type="molecule type" value="Genomic_DNA"/>
</dbReference>
<protein>
    <submittedName>
        <fullName evidence="2">Uncharacterized protein</fullName>
    </submittedName>
</protein>
<evidence type="ECO:0000256" key="1">
    <source>
        <dbReference type="SAM" id="MobiDB-lite"/>
    </source>
</evidence>
<accession>A0A087AN02</accession>
<dbReference type="RefSeq" id="WP_033518164.1">
    <property type="nucleotide sequence ID" value="NZ_JGYV01000023.1"/>
</dbReference>
<reference evidence="2 3" key="1">
    <citation type="submission" date="2014-03" db="EMBL/GenBank/DDBJ databases">
        <title>Genomics of Bifidobacteria.</title>
        <authorList>
            <person name="Ventura M."/>
            <person name="Milani C."/>
            <person name="Lugli G.A."/>
        </authorList>
    </citation>
    <scope>NUCLEOTIDE SEQUENCE [LARGE SCALE GENOMIC DNA]</scope>
    <source>
        <strain evidence="2 3">LMG 10738</strain>
    </source>
</reference>
<sequence length="314" mass="33958">MEFDGEQAVERVCMMPSVRESAHDGEELVALWPLSTPLRLDNDAKYTENLQVRMTRLAAAVTTGDDVTMADAEFVYEGADTIPGRPQELVEALLDANDAYESLIDEDGTPTMPTADAIAQVADTLNAGWDDGTATAVAALVASCAGYVDGQSQVRDLTWRFAVTIVLLDVMMRQVRLQVTASLGDDEPHAGGAPEQRVRALERGGLPLVFVTQAVGEHLGVPAICMTAAQWHGIVAAYATGNGDDDPADAAAVLAQVWAPLASAEWRRHREDVLWDPAEAKKRAREEDERKNKEALAAKFAHVKDDPTKPEVEL</sequence>
<gene>
    <name evidence="2" type="ORF">BCUN_2177</name>
</gene>
<dbReference type="Proteomes" id="UP000029067">
    <property type="component" value="Unassembled WGS sequence"/>
</dbReference>
<organism evidence="2 3">
    <name type="scientific">Bifidobacterium cuniculi</name>
    <dbReference type="NCBI Taxonomy" id="1688"/>
    <lineage>
        <taxon>Bacteria</taxon>
        <taxon>Bacillati</taxon>
        <taxon>Actinomycetota</taxon>
        <taxon>Actinomycetes</taxon>
        <taxon>Bifidobacteriales</taxon>
        <taxon>Bifidobacteriaceae</taxon>
        <taxon>Bifidobacterium</taxon>
    </lineage>
</organism>